<dbReference type="GO" id="GO:0016787">
    <property type="term" value="F:hydrolase activity"/>
    <property type="evidence" value="ECO:0007669"/>
    <property type="project" value="UniProtKB-KW"/>
</dbReference>
<feature type="domain" description="HIT" evidence="4">
    <location>
        <begin position="20"/>
        <end position="128"/>
    </location>
</feature>
<dbReference type="STRING" id="937777.Deipe_2591"/>
<dbReference type="KEGG" id="dpd:Deipe_2591"/>
<evidence type="ECO:0000256" key="1">
    <source>
        <dbReference type="PIRSR" id="PIRSR601310-1"/>
    </source>
</evidence>
<dbReference type="OrthoDB" id="9784774at2"/>
<feature type="active site" description="Tele-AMP-histidine intermediate" evidence="1">
    <location>
        <position position="115"/>
    </location>
</feature>
<dbReference type="HOGENOM" id="CLU_056776_3_3_0"/>
<dbReference type="PROSITE" id="PS51084">
    <property type="entry name" value="HIT_2"/>
    <property type="match status" value="1"/>
</dbReference>
<dbReference type="EMBL" id="CP003382">
    <property type="protein sequence ID" value="AFZ68056.1"/>
    <property type="molecule type" value="Genomic_DNA"/>
</dbReference>
<dbReference type="RefSeq" id="WP_015236358.1">
    <property type="nucleotide sequence ID" value="NC_019793.1"/>
</dbReference>
<protein>
    <submittedName>
        <fullName evidence="5">HIT family hydrolase, diadenosine tetraphosphate hydrolase</fullName>
    </submittedName>
</protein>
<evidence type="ECO:0000256" key="2">
    <source>
        <dbReference type="PIRSR" id="PIRSR601310-3"/>
    </source>
</evidence>
<dbReference type="InterPro" id="IPR036265">
    <property type="entry name" value="HIT-like_sf"/>
</dbReference>
<reference evidence="6" key="1">
    <citation type="submission" date="2012-03" db="EMBL/GenBank/DDBJ databases">
        <title>Complete sequence of chromosome of Deinococcus peraridilitoris DSM 19664.</title>
        <authorList>
            <person name="Lucas S."/>
            <person name="Copeland A."/>
            <person name="Lapidus A."/>
            <person name="Glavina del Rio T."/>
            <person name="Dalin E."/>
            <person name="Tice H."/>
            <person name="Bruce D."/>
            <person name="Goodwin L."/>
            <person name="Pitluck S."/>
            <person name="Peters L."/>
            <person name="Mikhailova N."/>
            <person name="Lu M."/>
            <person name="Kyrpides N."/>
            <person name="Mavromatis K."/>
            <person name="Ivanova N."/>
            <person name="Brettin T."/>
            <person name="Detter J.C."/>
            <person name="Han C."/>
            <person name="Larimer F."/>
            <person name="Land M."/>
            <person name="Hauser L."/>
            <person name="Markowitz V."/>
            <person name="Cheng J.-F."/>
            <person name="Hugenholtz P."/>
            <person name="Woyke T."/>
            <person name="Wu D."/>
            <person name="Pukall R."/>
            <person name="Steenblock K."/>
            <person name="Brambilla E."/>
            <person name="Klenk H.-P."/>
            <person name="Eisen J.A."/>
        </authorList>
    </citation>
    <scope>NUCLEOTIDE SEQUENCE [LARGE SCALE GENOMIC DNA]</scope>
    <source>
        <strain evidence="6">DSM 19664 / LMG 22246 / CIP 109416 / KR-200</strain>
    </source>
</reference>
<dbReference type="SUPFAM" id="SSF54197">
    <property type="entry name" value="HIT-like"/>
    <property type="match status" value="1"/>
</dbReference>
<dbReference type="InterPro" id="IPR001310">
    <property type="entry name" value="Histidine_triad_HIT"/>
</dbReference>
<dbReference type="AlphaFoldDB" id="L0A2H9"/>
<dbReference type="Proteomes" id="UP000010467">
    <property type="component" value="Chromosome"/>
</dbReference>
<evidence type="ECO:0000313" key="5">
    <source>
        <dbReference type="EMBL" id="AFZ68056.1"/>
    </source>
</evidence>
<dbReference type="InterPro" id="IPR011146">
    <property type="entry name" value="HIT-like"/>
</dbReference>
<dbReference type="GO" id="GO:0009117">
    <property type="term" value="P:nucleotide metabolic process"/>
    <property type="evidence" value="ECO:0007669"/>
    <property type="project" value="TreeGrafter"/>
</dbReference>
<gene>
    <name evidence="5" type="ordered locus">Deipe_2591</name>
</gene>
<keyword evidence="5" id="KW-0378">Hydrolase</keyword>
<dbReference type="PANTHER" id="PTHR46648:SF1">
    <property type="entry name" value="ADENOSINE 5'-MONOPHOSPHORAMIDASE HNT1"/>
    <property type="match status" value="1"/>
</dbReference>
<dbReference type="eggNOG" id="COG0537">
    <property type="taxonomic scope" value="Bacteria"/>
</dbReference>
<dbReference type="PATRIC" id="fig|937777.3.peg.2599"/>
<evidence type="ECO:0000313" key="6">
    <source>
        <dbReference type="Proteomes" id="UP000010467"/>
    </source>
</evidence>
<organism evidence="5 6">
    <name type="scientific">Deinococcus peraridilitoris (strain DSM 19664 / LMG 22246 / CIP 109416 / KR-200)</name>
    <dbReference type="NCBI Taxonomy" id="937777"/>
    <lineage>
        <taxon>Bacteria</taxon>
        <taxon>Thermotogati</taxon>
        <taxon>Deinococcota</taxon>
        <taxon>Deinococci</taxon>
        <taxon>Deinococcales</taxon>
        <taxon>Deinococcaceae</taxon>
        <taxon>Deinococcus</taxon>
    </lineage>
</organism>
<dbReference type="PANTHER" id="PTHR46648">
    <property type="entry name" value="HIT FAMILY PROTEIN 1"/>
    <property type="match status" value="1"/>
</dbReference>
<feature type="short sequence motif" description="Histidine triad motif" evidence="2 3">
    <location>
        <begin position="113"/>
        <end position="117"/>
    </location>
</feature>
<accession>L0A2H9</accession>
<name>L0A2H9_DEIPD</name>
<sequence>MNAPRHAPGDYFCPFCEVVRGGRVARTQPEDVILHTPLVTAFIAAGWWPNNPGHVLVVPNAHFENLYDLPDEYGAEIHRVSRQVALALKAAYGCEGTSVRQHNEPGGGQDVWHYHLHVFPRSAGDDLYVLTPQRRMTRPEEREPYALKLRATLEAQQG</sequence>
<dbReference type="Pfam" id="PF01230">
    <property type="entry name" value="HIT"/>
    <property type="match status" value="1"/>
</dbReference>
<keyword evidence="6" id="KW-1185">Reference proteome</keyword>
<evidence type="ECO:0000259" key="4">
    <source>
        <dbReference type="PROSITE" id="PS51084"/>
    </source>
</evidence>
<proteinExistence type="predicted"/>
<dbReference type="Gene3D" id="3.30.428.10">
    <property type="entry name" value="HIT-like"/>
    <property type="match status" value="1"/>
</dbReference>
<evidence type="ECO:0000256" key="3">
    <source>
        <dbReference type="PROSITE-ProRule" id="PRU00464"/>
    </source>
</evidence>